<dbReference type="PROSITE" id="PS51186">
    <property type="entry name" value="GNAT"/>
    <property type="match status" value="1"/>
</dbReference>
<dbReference type="Pfam" id="PF00583">
    <property type="entry name" value="Acetyltransf_1"/>
    <property type="match status" value="1"/>
</dbReference>
<dbReference type="SUPFAM" id="SSF55729">
    <property type="entry name" value="Acyl-CoA N-acyltransferases (Nat)"/>
    <property type="match status" value="1"/>
</dbReference>
<reference evidence="4" key="1">
    <citation type="submission" date="2023-04" db="EMBL/GenBank/DDBJ databases">
        <title>Comparative genomic analysis of Cohnella hashimotonis sp. nov., isolated from the International Space Station.</title>
        <authorList>
            <person name="Venkateswaran K."/>
            <person name="Simpson A."/>
        </authorList>
    </citation>
    <scope>NUCLEOTIDE SEQUENCE</scope>
    <source>
        <strain evidence="4">F6_2S_P_1</strain>
    </source>
</reference>
<comment type="caution">
    <text evidence="4">The sequence shown here is derived from an EMBL/GenBank/DDBJ whole genome shotgun (WGS) entry which is preliminary data.</text>
</comment>
<dbReference type="PANTHER" id="PTHR10908">
    <property type="entry name" value="SEROTONIN N-ACETYLTRANSFERASE"/>
    <property type="match status" value="1"/>
</dbReference>
<feature type="domain" description="N-acetyltransferase" evidence="3">
    <location>
        <begin position="2"/>
        <end position="160"/>
    </location>
</feature>
<protein>
    <submittedName>
        <fullName evidence="4">GNAT family N-acetyltransferase</fullName>
        <ecNumber evidence="4">2.3.1.-</ecNumber>
    </submittedName>
</protein>
<dbReference type="Proteomes" id="UP001161691">
    <property type="component" value="Unassembled WGS sequence"/>
</dbReference>
<keyword evidence="1 4" id="KW-0808">Transferase</keyword>
<evidence type="ECO:0000256" key="2">
    <source>
        <dbReference type="ARBA" id="ARBA00023315"/>
    </source>
</evidence>
<dbReference type="InterPro" id="IPR000182">
    <property type="entry name" value="GNAT_dom"/>
</dbReference>
<evidence type="ECO:0000313" key="5">
    <source>
        <dbReference type="Proteomes" id="UP001161691"/>
    </source>
</evidence>
<dbReference type="CDD" id="cd04301">
    <property type="entry name" value="NAT_SF"/>
    <property type="match status" value="1"/>
</dbReference>
<dbReference type="PANTHER" id="PTHR10908:SF0">
    <property type="entry name" value="SEROTONIN N-ACETYLTRANSFERASE"/>
    <property type="match status" value="1"/>
</dbReference>
<dbReference type="InterPro" id="IPR051635">
    <property type="entry name" value="SNAT-like"/>
</dbReference>
<proteinExistence type="predicted"/>
<accession>A0ABT6THV0</accession>
<sequence length="170" mass="19092">MLVLRNVQPSDLAQLVRIENEGFSQEEAATKEAFAERIALIPDTFVVAEDEGEILGYINGPIIDRPYITDDLFKEIKENPEKGGYQSVLGLAVSEKARGQGVAKKLMDTWEELAKENAREGITLTCKEELIPFYEKQGFVNRGKSESQHGGVIWYNLVKELASRNDLRFG</sequence>
<dbReference type="GO" id="GO:0016746">
    <property type="term" value="F:acyltransferase activity"/>
    <property type="evidence" value="ECO:0007669"/>
    <property type="project" value="UniProtKB-KW"/>
</dbReference>
<evidence type="ECO:0000313" key="4">
    <source>
        <dbReference type="EMBL" id="MDI4645895.1"/>
    </source>
</evidence>
<keyword evidence="2 4" id="KW-0012">Acyltransferase</keyword>
<dbReference type="InterPro" id="IPR016181">
    <property type="entry name" value="Acyl_CoA_acyltransferase"/>
</dbReference>
<keyword evidence="5" id="KW-1185">Reference proteome</keyword>
<evidence type="ECO:0000256" key="1">
    <source>
        <dbReference type="ARBA" id="ARBA00022679"/>
    </source>
</evidence>
<dbReference type="Gene3D" id="3.40.630.30">
    <property type="match status" value="1"/>
</dbReference>
<dbReference type="EC" id="2.3.1.-" evidence="4"/>
<gene>
    <name evidence="4" type="ORF">KB449_13045</name>
</gene>
<organism evidence="4 5">
    <name type="scientific">Cohnella hashimotonis</name>
    <dbReference type="NCBI Taxonomy" id="2826895"/>
    <lineage>
        <taxon>Bacteria</taxon>
        <taxon>Bacillati</taxon>
        <taxon>Bacillota</taxon>
        <taxon>Bacilli</taxon>
        <taxon>Bacillales</taxon>
        <taxon>Paenibacillaceae</taxon>
        <taxon>Cohnella</taxon>
    </lineage>
</organism>
<dbReference type="EMBL" id="JAGRPV010000001">
    <property type="protein sequence ID" value="MDI4645895.1"/>
    <property type="molecule type" value="Genomic_DNA"/>
</dbReference>
<name>A0ABT6THV0_9BACL</name>
<evidence type="ECO:0000259" key="3">
    <source>
        <dbReference type="PROSITE" id="PS51186"/>
    </source>
</evidence>
<dbReference type="RefSeq" id="WP_282908794.1">
    <property type="nucleotide sequence ID" value="NZ_JAGRPV010000001.1"/>
</dbReference>